<feature type="domain" description="4Fe-4S ferredoxin-type" evidence="9">
    <location>
        <begin position="576"/>
        <end position="605"/>
    </location>
</feature>
<evidence type="ECO:0000256" key="7">
    <source>
        <dbReference type="ARBA" id="ARBA00023004"/>
    </source>
</evidence>
<dbReference type="PROSITE" id="PS51379">
    <property type="entry name" value="4FE4S_FER_2"/>
    <property type="match status" value="3"/>
</dbReference>
<name>A0A7U4QKK5_DESA2</name>
<dbReference type="Gene3D" id="3.30.70.20">
    <property type="match status" value="2"/>
</dbReference>
<keyword evidence="3" id="KW-0004">4Fe-4S</keyword>
<dbReference type="Pfam" id="PF12831">
    <property type="entry name" value="FAD_oxidored"/>
    <property type="match status" value="1"/>
</dbReference>
<dbReference type="PANTHER" id="PTHR43498">
    <property type="entry name" value="FERREDOXIN:COB-COM HETERODISULFIDE REDUCTASE SUBUNIT A"/>
    <property type="match status" value="1"/>
</dbReference>
<evidence type="ECO:0000256" key="3">
    <source>
        <dbReference type="ARBA" id="ARBA00022485"/>
    </source>
</evidence>
<evidence type="ECO:0000256" key="2">
    <source>
        <dbReference type="ARBA" id="ARBA00006561"/>
    </source>
</evidence>
<proteinExistence type="inferred from homology"/>
<accession>A0A7U4QKK5</accession>
<evidence type="ECO:0000313" key="11">
    <source>
        <dbReference type="Proteomes" id="UP000070560"/>
    </source>
</evidence>
<dbReference type="GO" id="GO:0046872">
    <property type="term" value="F:metal ion binding"/>
    <property type="evidence" value="ECO:0007669"/>
    <property type="project" value="UniProtKB-KW"/>
</dbReference>
<dbReference type="OrthoDB" id="9758544at2"/>
<dbReference type="PANTHER" id="PTHR43498:SF1">
    <property type="entry name" value="COB--COM HETERODISULFIDE REDUCTASE IRON-SULFUR SUBUNIT A"/>
    <property type="match status" value="1"/>
</dbReference>
<comment type="cofactor">
    <cofactor evidence="1">
        <name>FAD</name>
        <dbReference type="ChEBI" id="CHEBI:57692"/>
    </cofactor>
</comment>
<comment type="similarity">
    <text evidence="2">Belongs to the HdrA family.</text>
</comment>
<organism evidence="10 11">
    <name type="scientific">Desulfofervidus auxilii</name>
    <dbReference type="NCBI Taxonomy" id="1621989"/>
    <lineage>
        <taxon>Bacteria</taxon>
        <taxon>Pseudomonadati</taxon>
        <taxon>Thermodesulfobacteriota</taxon>
        <taxon>Candidatus Desulfofervidia</taxon>
        <taxon>Candidatus Desulfofervidales</taxon>
        <taxon>Candidatus Desulfofervidaceae</taxon>
        <taxon>Candidatus Desulfofervidus</taxon>
    </lineage>
</organism>
<dbReference type="KEGG" id="daw:HS1_001274"/>
<dbReference type="EMBL" id="CP013015">
    <property type="protein sequence ID" value="AMM41078.1"/>
    <property type="molecule type" value="Genomic_DNA"/>
</dbReference>
<dbReference type="EC" id="1.8.98.1" evidence="10"/>
<evidence type="ECO:0000256" key="6">
    <source>
        <dbReference type="ARBA" id="ARBA00023002"/>
    </source>
</evidence>
<dbReference type="Pfam" id="PF00037">
    <property type="entry name" value="Fer4"/>
    <property type="match status" value="1"/>
</dbReference>
<keyword evidence="7" id="KW-0408">Iron</keyword>
<dbReference type="InterPro" id="IPR017896">
    <property type="entry name" value="4Fe4S_Fe-S-bd"/>
</dbReference>
<dbReference type="PROSITE" id="PS00198">
    <property type="entry name" value="4FE4S_FER_1"/>
    <property type="match status" value="3"/>
</dbReference>
<reference evidence="10 11" key="1">
    <citation type="submission" date="2015-10" db="EMBL/GenBank/DDBJ databases">
        <title>Candidatus Desulfofervidus auxilii, a hydrogenotrophic sulfate-reducing bacterium involved in the thermophilic anaerobic oxidation of methane.</title>
        <authorList>
            <person name="Krukenberg V."/>
            <person name="Richter M."/>
            <person name="Wegener G."/>
        </authorList>
    </citation>
    <scope>NUCLEOTIDE SEQUENCE [LARGE SCALE GENOMIC DNA]</scope>
    <source>
        <strain evidence="10 11">HS1</strain>
    </source>
</reference>
<feature type="domain" description="4Fe-4S ferredoxin-type" evidence="9">
    <location>
        <begin position="609"/>
        <end position="638"/>
    </location>
</feature>
<gene>
    <name evidence="10" type="primary">hdrA</name>
    <name evidence="10" type="ORF">HS1_001274</name>
</gene>
<evidence type="ECO:0000256" key="1">
    <source>
        <dbReference type="ARBA" id="ARBA00001974"/>
    </source>
</evidence>
<dbReference type="AlphaFoldDB" id="A0A7U4QKK5"/>
<sequence length="665" mass="72625">MRIGVFVCHCGRNIAGSVDVKKVVDEISHIKDVVLCMDYIYLCSEPGQLTIQEKIKELNLTHIVIAACTPALHGVTFGRAVEAAGLNRYLLEIANIREQCSWVHQHHPEKATKKAICLIKGALAKLKNAQPLKPIKVPLTRKVLVIGGGIAGIRAALDIAQGGIEVYLVEKTPSLGGHMAQLSETFPTLDCSSCILTPLMVEAAHHKNIHVFTYTEVKRVEGVIGNFKVTLEKKPRYVIPEKCTGCNDCVDVCPVIVPNEFDQGLGARKAIYVPFPQAVPLVYTIDLEHCLNDEKLIVCEQCFKACGPKAINFLMEPEEVEIEVGSIVVATGYELLPLENLKEYGGGEYEDVITSLDFERLASASGPTGGVIKRPSDGKVPKSVVFIQCAGSRDQEHGRPYCSKICCMYTAKHALTYKHLVPEGEACVFYIDVRAAGKRYEEFVQRVMGEERVLYLRGKVSKVFRHNEKMIVSGVDTLSGKPVEIEADLVVVAPAIVPSKKAQELAKLLKAPVDEFGFMSEIHPKLRPVESVSLGVYLAGAVQAPKDISETVAQASAAASKVLSLLSQPEASLEPIVAHVNEELCKACRLCQKACPFKAITMVGKGKKRHAKVEEALCQGCGVCMAICEEHAINVAGFTYEQLSMQLRALLEDRINENEKAVKSG</sequence>
<dbReference type="Gene3D" id="3.40.50.720">
    <property type="entry name" value="NAD(P)-binding Rossmann-like Domain"/>
    <property type="match status" value="1"/>
</dbReference>
<dbReference type="SUPFAM" id="SSF51905">
    <property type="entry name" value="FAD/NAD(P)-binding domain"/>
    <property type="match status" value="1"/>
</dbReference>
<dbReference type="InterPro" id="IPR017900">
    <property type="entry name" value="4Fe4S_Fe_S_CS"/>
</dbReference>
<evidence type="ECO:0000259" key="9">
    <source>
        <dbReference type="PROSITE" id="PS51379"/>
    </source>
</evidence>
<feature type="domain" description="4Fe-4S ferredoxin-type" evidence="9">
    <location>
        <begin position="233"/>
        <end position="264"/>
    </location>
</feature>
<dbReference type="SUPFAM" id="SSF54862">
    <property type="entry name" value="4Fe-4S ferredoxins"/>
    <property type="match status" value="1"/>
</dbReference>
<keyword evidence="4" id="KW-0479">Metal-binding</keyword>
<evidence type="ECO:0000313" key="10">
    <source>
        <dbReference type="EMBL" id="AMM41078.1"/>
    </source>
</evidence>
<evidence type="ECO:0000256" key="8">
    <source>
        <dbReference type="ARBA" id="ARBA00023014"/>
    </source>
</evidence>
<keyword evidence="5" id="KW-0285">Flavoprotein</keyword>
<dbReference type="InterPro" id="IPR039650">
    <property type="entry name" value="HdrA-like"/>
</dbReference>
<keyword evidence="11" id="KW-1185">Reference proteome</keyword>
<keyword evidence="5" id="KW-0274">FAD</keyword>
<keyword evidence="8" id="KW-0411">Iron-sulfur</keyword>
<dbReference type="RefSeq" id="WP_066062537.1">
    <property type="nucleotide sequence ID" value="NZ_CP013015.1"/>
</dbReference>
<dbReference type="GO" id="GO:0051912">
    <property type="term" value="F:CoB--CoM heterodisulfide reductase activity"/>
    <property type="evidence" value="ECO:0007669"/>
    <property type="project" value="UniProtKB-EC"/>
</dbReference>
<evidence type="ECO:0000256" key="4">
    <source>
        <dbReference type="ARBA" id="ARBA00022723"/>
    </source>
</evidence>
<keyword evidence="6 10" id="KW-0560">Oxidoreductase</keyword>
<dbReference type="GO" id="GO:0051539">
    <property type="term" value="F:4 iron, 4 sulfur cluster binding"/>
    <property type="evidence" value="ECO:0007669"/>
    <property type="project" value="UniProtKB-KW"/>
</dbReference>
<dbReference type="InterPro" id="IPR036188">
    <property type="entry name" value="FAD/NAD-bd_sf"/>
</dbReference>
<dbReference type="Pfam" id="PF12838">
    <property type="entry name" value="Fer4_7"/>
    <property type="match status" value="1"/>
</dbReference>
<protein>
    <submittedName>
        <fullName evidence="10">Heterodisulfide reductase, subunit A</fullName>
        <ecNumber evidence="10">1.8.98.1</ecNumber>
    </submittedName>
</protein>
<evidence type="ECO:0000256" key="5">
    <source>
        <dbReference type="ARBA" id="ARBA00022827"/>
    </source>
</evidence>
<dbReference type="Proteomes" id="UP000070560">
    <property type="component" value="Chromosome"/>
</dbReference>